<proteinExistence type="predicted"/>
<organism evidence="1 2">
    <name type="scientific">Panicum miliaceum</name>
    <name type="common">Proso millet</name>
    <name type="synonym">Broomcorn millet</name>
    <dbReference type="NCBI Taxonomy" id="4540"/>
    <lineage>
        <taxon>Eukaryota</taxon>
        <taxon>Viridiplantae</taxon>
        <taxon>Streptophyta</taxon>
        <taxon>Embryophyta</taxon>
        <taxon>Tracheophyta</taxon>
        <taxon>Spermatophyta</taxon>
        <taxon>Magnoliopsida</taxon>
        <taxon>Liliopsida</taxon>
        <taxon>Poales</taxon>
        <taxon>Poaceae</taxon>
        <taxon>PACMAD clade</taxon>
        <taxon>Panicoideae</taxon>
        <taxon>Panicodae</taxon>
        <taxon>Paniceae</taxon>
        <taxon>Panicinae</taxon>
        <taxon>Panicum</taxon>
        <taxon>Panicum sect. Panicum</taxon>
    </lineage>
</organism>
<protein>
    <submittedName>
        <fullName evidence="1">Uncharacterized protein</fullName>
    </submittedName>
</protein>
<dbReference type="EMBL" id="PQIB02000007">
    <property type="protein sequence ID" value="RLN08470.1"/>
    <property type="molecule type" value="Genomic_DNA"/>
</dbReference>
<name>A0A3L6RSW4_PANMI</name>
<reference evidence="2" key="1">
    <citation type="journal article" date="2019" name="Nat. Commun.">
        <title>The genome of broomcorn millet.</title>
        <authorList>
            <person name="Zou C."/>
            <person name="Miki D."/>
            <person name="Li D."/>
            <person name="Tang Q."/>
            <person name="Xiao L."/>
            <person name="Rajput S."/>
            <person name="Deng P."/>
            <person name="Jia W."/>
            <person name="Huang R."/>
            <person name="Zhang M."/>
            <person name="Sun Y."/>
            <person name="Hu J."/>
            <person name="Fu X."/>
            <person name="Schnable P.S."/>
            <person name="Li F."/>
            <person name="Zhang H."/>
            <person name="Feng B."/>
            <person name="Zhu X."/>
            <person name="Liu R."/>
            <person name="Schnable J.C."/>
            <person name="Zhu J.-K."/>
            <person name="Zhang H."/>
        </authorList>
    </citation>
    <scope>NUCLEOTIDE SEQUENCE [LARGE SCALE GENOMIC DNA]</scope>
</reference>
<accession>A0A3L6RSW4</accession>
<gene>
    <name evidence="1" type="ORF">C2845_PM11G07350</name>
</gene>
<sequence length="114" mass="12964">MLTRTSVFYRNKAAHALQTWELSDSIRVGELHELRDRLPQEDRPTLRKENFKLIPTELRLHECLHEKMPAPVETEEVTEAIDAIDAIFPQGYPQGVQVCTPLQEAIDPSAVSVS</sequence>
<evidence type="ECO:0000313" key="2">
    <source>
        <dbReference type="Proteomes" id="UP000275267"/>
    </source>
</evidence>
<dbReference type="Proteomes" id="UP000275267">
    <property type="component" value="Unassembled WGS sequence"/>
</dbReference>
<comment type="caution">
    <text evidence="1">The sequence shown here is derived from an EMBL/GenBank/DDBJ whole genome shotgun (WGS) entry which is preliminary data.</text>
</comment>
<evidence type="ECO:0000313" key="1">
    <source>
        <dbReference type="EMBL" id="RLN08470.1"/>
    </source>
</evidence>
<dbReference type="AlphaFoldDB" id="A0A3L6RSW4"/>
<keyword evidence="2" id="KW-1185">Reference proteome</keyword>